<name>A0ACB5S3Z8_9PEZI</name>
<reference evidence="1" key="1">
    <citation type="submission" date="2024-09" db="EMBL/GenBank/DDBJ databases">
        <title>Draft Genome Sequences of Neofusicoccum parvum.</title>
        <authorList>
            <person name="Ashida A."/>
            <person name="Camagna M."/>
            <person name="Tanaka A."/>
            <person name="Takemoto D."/>
        </authorList>
    </citation>
    <scope>NUCLEOTIDE SEQUENCE</scope>
    <source>
        <strain evidence="1">PPO83</strain>
    </source>
</reference>
<keyword evidence="1" id="KW-0378">Hydrolase</keyword>
<gene>
    <name evidence="1" type="primary">g2880</name>
    <name evidence="1" type="ORF">NpPPO83_00002880</name>
</gene>
<sequence>MMPGPHMPPAIRRQGDYYHLPPQAHSPVPMNVYANYHHPAQYHGAHPYYPQQYYPPQYHHPQYQHPLPPPCAVNALGSLTAIGITFDTDNRAEHGDPASSLHFVSAVILVTTCATISRIEDAVLSHQRTATAASPPPKTAPKSWADLVRTKNAAAAAAAAAATATPAASSQSVSAVNGFAAAKSDSMVDVLRTYDANAANKVAFLEPRGLVNTGNMCYMNSILQTLVFCIPFFDFLDQVGKRAAYSFKSETPLLDAMIMFMREFPVIDSAVSQEQLRLRLKDTELEQYGDAFTPEFVYDVIKRLPRFSHMRRFQYDNTGGTQKIWKKVGYPLDLEIPKEVFPQHMRPGLAVKGGQPKYRLTGVVYHHGKTASGGHYTVDVRRQDGREWIRMDDTILRRIRSEDVAEGGSEEDPRVLAKALEQHKKDSGSASKNIFEQAGFDEDDEAQAEGGWSQVNGSGSGATKKWSGVVNGTATPASSTGKRTPMPDKGAKDNKVAYILFYERVRS</sequence>
<proteinExistence type="predicted"/>
<evidence type="ECO:0000313" key="2">
    <source>
        <dbReference type="Proteomes" id="UP001165186"/>
    </source>
</evidence>
<accession>A0ACB5S3Z8</accession>
<keyword evidence="2" id="KW-1185">Reference proteome</keyword>
<dbReference type="EMBL" id="BSXG01000038">
    <property type="protein sequence ID" value="GME27525.1"/>
    <property type="molecule type" value="Genomic_DNA"/>
</dbReference>
<dbReference type="Proteomes" id="UP001165186">
    <property type="component" value="Unassembled WGS sequence"/>
</dbReference>
<comment type="caution">
    <text evidence="1">The sequence shown here is derived from an EMBL/GenBank/DDBJ whole genome shotgun (WGS) entry which is preliminary data.</text>
</comment>
<organism evidence="1 2">
    <name type="scientific">Neofusicoccum parvum</name>
    <dbReference type="NCBI Taxonomy" id="310453"/>
    <lineage>
        <taxon>Eukaryota</taxon>
        <taxon>Fungi</taxon>
        <taxon>Dikarya</taxon>
        <taxon>Ascomycota</taxon>
        <taxon>Pezizomycotina</taxon>
        <taxon>Dothideomycetes</taxon>
        <taxon>Dothideomycetes incertae sedis</taxon>
        <taxon>Botryosphaeriales</taxon>
        <taxon>Botryosphaeriaceae</taxon>
        <taxon>Neofusicoccum</taxon>
    </lineage>
</organism>
<evidence type="ECO:0000313" key="1">
    <source>
        <dbReference type="EMBL" id="GME27525.1"/>
    </source>
</evidence>
<protein>
    <submittedName>
        <fullName evidence="1">Peptidase C19 ubiquitin carboxyl-terminal hydrolase 2</fullName>
    </submittedName>
</protein>